<evidence type="ECO:0000313" key="6">
    <source>
        <dbReference type="Proteomes" id="UP000591131"/>
    </source>
</evidence>
<sequence length="660" mass="73368">MRQSCGRQVNGMREISSRENSPIKKGSMGTWTNGQLMKYLIYVADKEVQIDIFREMLCSSPDFDPYKLFAYLDTDAKGAIDSADLWEFIQRTDPGEYFPMSASNSIIAHYDHSSLTQLNYRDFLRFILPWRSSVSVEKSINRRSMMRGGGVGGGYDDDIGNETVRCLARLMAKEAEYMTELNTRKEYLLARLDFTVSDAFNYLDSFLNLGLDRDGDAKVMLPGGRGSMLLSITYAEFRDHFLTSNVSSSRNRSTMMMMRSGMAARDSMEMKSMWRGIEESKKSLRSPTSRSSFSGDTSASSRKSNGIKRRTKKGYPSTNVLYVLRCVRDLGRRDNRIDKARNDFASSFDGSFGSLWAEFDTDGKGIVNAKDISQALAHIGFGMSVADCRVILNYYSPDDGTLNFTDFAEMILPVSVEARKAAVIREQYGMEHPEDRSEVCCLLEKYSGAIEKLFLALFEEASTAQELTVNEDALRMGFSELDSLGGGVVDTSVLLSALDENGLQASLAEEAAILKRFDPTGNGRVPNACKNFLALAASGYYDGTKFHRLIPGFMVQGGDPTGTGKGGANWEGGKQKDEFVSSVKHDRRGILSFANNGPDTIGSQFFITFGRQPHLNGVYTAFGRLIDGMDTLMKIEQVPVGKKHRPTKDIVIGEKGKEEE</sequence>
<comment type="catalytic activity">
    <reaction evidence="1">
        <text>[protein]-peptidylproline (omega=180) = [protein]-peptidylproline (omega=0)</text>
        <dbReference type="Rhea" id="RHEA:16237"/>
        <dbReference type="Rhea" id="RHEA-COMP:10747"/>
        <dbReference type="Rhea" id="RHEA-COMP:10748"/>
        <dbReference type="ChEBI" id="CHEBI:83833"/>
        <dbReference type="ChEBI" id="CHEBI:83834"/>
        <dbReference type="EC" id="5.2.1.8"/>
    </reaction>
</comment>
<comment type="caution">
    <text evidence="5">The sequence shown here is derived from an EMBL/GenBank/DDBJ whole genome shotgun (WGS) entry which is preliminary data.</text>
</comment>
<dbReference type="GO" id="GO:0071013">
    <property type="term" value="C:catalytic step 2 spliceosome"/>
    <property type="evidence" value="ECO:0007669"/>
    <property type="project" value="TreeGrafter"/>
</dbReference>
<dbReference type="InterPro" id="IPR029000">
    <property type="entry name" value="Cyclophilin-like_dom_sf"/>
</dbReference>
<dbReference type="Gene3D" id="2.40.100.10">
    <property type="entry name" value="Cyclophilin-like"/>
    <property type="match status" value="1"/>
</dbReference>
<dbReference type="Proteomes" id="UP000591131">
    <property type="component" value="Unassembled WGS sequence"/>
</dbReference>
<dbReference type="AlphaFoldDB" id="A0A7J6LH89"/>
<accession>A0A7J6LH89</accession>
<dbReference type="InterPro" id="IPR044666">
    <property type="entry name" value="Cyclophilin_A-like"/>
</dbReference>
<protein>
    <submittedName>
        <fullName evidence="5">Cyclin-dependent kinases regulatory subunit 2</fullName>
    </submittedName>
</protein>
<dbReference type="PROSITE" id="PS50072">
    <property type="entry name" value="CSA_PPIASE_2"/>
    <property type="match status" value="1"/>
</dbReference>
<dbReference type="SUPFAM" id="SSF50891">
    <property type="entry name" value="Cyclophilin-like"/>
    <property type="match status" value="1"/>
</dbReference>
<dbReference type="InterPro" id="IPR020892">
    <property type="entry name" value="Cyclophilin-type_PPIase_CS"/>
</dbReference>
<feature type="region of interest" description="Disordered" evidence="2">
    <location>
        <begin position="279"/>
        <end position="312"/>
    </location>
</feature>
<dbReference type="OrthoDB" id="271386at2759"/>
<evidence type="ECO:0000256" key="2">
    <source>
        <dbReference type="SAM" id="MobiDB-lite"/>
    </source>
</evidence>
<evidence type="ECO:0000256" key="1">
    <source>
        <dbReference type="ARBA" id="ARBA00000971"/>
    </source>
</evidence>
<dbReference type="PROSITE" id="PS50222">
    <property type="entry name" value="EF_HAND_2"/>
    <property type="match status" value="1"/>
</dbReference>
<feature type="domain" description="PPIase cyclophilin-type" evidence="3">
    <location>
        <begin position="525"/>
        <end position="657"/>
    </location>
</feature>
<dbReference type="Pfam" id="PF00160">
    <property type="entry name" value="Pro_isomerase"/>
    <property type="match status" value="1"/>
</dbReference>
<dbReference type="EMBL" id="JAAPAO010000486">
    <property type="protein sequence ID" value="KAF4658635.1"/>
    <property type="molecule type" value="Genomic_DNA"/>
</dbReference>
<dbReference type="GO" id="GO:0006457">
    <property type="term" value="P:protein folding"/>
    <property type="evidence" value="ECO:0007669"/>
    <property type="project" value="InterPro"/>
</dbReference>
<dbReference type="PANTHER" id="PTHR45625">
    <property type="entry name" value="PEPTIDYL-PROLYL CIS-TRANS ISOMERASE-RELATED"/>
    <property type="match status" value="1"/>
</dbReference>
<feature type="domain" description="EF-hand" evidence="4">
    <location>
        <begin position="347"/>
        <end position="382"/>
    </location>
</feature>
<evidence type="ECO:0000313" key="5">
    <source>
        <dbReference type="EMBL" id="KAF4658635.1"/>
    </source>
</evidence>
<dbReference type="PANTHER" id="PTHR45625:SF2">
    <property type="entry name" value="PEPTIDYL-PROLYL CIS-TRANS ISOMERASE-LIKE 3"/>
    <property type="match status" value="1"/>
</dbReference>
<feature type="compositionally biased region" description="Low complexity" evidence="2">
    <location>
        <begin position="285"/>
        <end position="301"/>
    </location>
</feature>
<organism evidence="5 6">
    <name type="scientific">Perkinsus chesapeaki</name>
    <name type="common">Clam parasite</name>
    <name type="synonym">Perkinsus andrewsi</name>
    <dbReference type="NCBI Taxonomy" id="330153"/>
    <lineage>
        <taxon>Eukaryota</taxon>
        <taxon>Sar</taxon>
        <taxon>Alveolata</taxon>
        <taxon>Perkinsozoa</taxon>
        <taxon>Perkinsea</taxon>
        <taxon>Perkinsida</taxon>
        <taxon>Perkinsidae</taxon>
        <taxon>Perkinsus</taxon>
    </lineage>
</organism>
<evidence type="ECO:0000259" key="3">
    <source>
        <dbReference type="PROSITE" id="PS50072"/>
    </source>
</evidence>
<dbReference type="PROSITE" id="PS00170">
    <property type="entry name" value="CSA_PPIASE_1"/>
    <property type="match status" value="1"/>
</dbReference>
<keyword evidence="6" id="KW-1185">Reference proteome</keyword>
<reference evidence="5 6" key="1">
    <citation type="submission" date="2020-04" db="EMBL/GenBank/DDBJ databases">
        <title>Perkinsus chesapeaki whole genome sequence.</title>
        <authorList>
            <person name="Bogema D.R."/>
        </authorList>
    </citation>
    <scope>NUCLEOTIDE SEQUENCE [LARGE SCALE GENOMIC DNA]</scope>
    <source>
        <strain evidence="5">ATCC PRA-425</strain>
    </source>
</reference>
<gene>
    <name evidence="5" type="primary">CKS2</name>
    <name evidence="5" type="ORF">FOL47_007896</name>
</gene>
<name>A0A7J6LH89_PERCH</name>
<dbReference type="GO" id="GO:0005509">
    <property type="term" value="F:calcium ion binding"/>
    <property type="evidence" value="ECO:0007669"/>
    <property type="project" value="InterPro"/>
</dbReference>
<dbReference type="InterPro" id="IPR002130">
    <property type="entry name" value="Cyclophilin-type_PPIase_dom"/>
</dbReference>
<feature type="region of interest" description="Disordered" evidence="2">
    <location>
        <begin position="1"/>
        <end position="26"/>
    </location>
</feature>
<dbReference type="InterPro" id="IPR002048">
    <property type="entry name" value="EF_hand_dom"/>
</dbReference>
<dbReference type="GO" id="GO:0003755">
    <property type="term" value="F:peptidyl-prolyl cis-trans isomerase activity"/>
    <property type="evidence" value="ECO:0007669"/>
    <property type="project" value="UniProtKB-EC"/>
</dbReference>
<dbReference type="PRINTS" id="PR00153">
    <property type="entry name" value="CSAPPISMRASE"/>
</dbReference>
<dbReference type="InterPro" id="IPR011992">
    <property type="entry name" value="EF-hand-dom_pair"/>
</dbReference>
<proteinExistence type="predicted"/>
<dbReference type="SUPFAM" id="SSF47473">
    <property type="entry name" value="EF-hand"/>
    <property type="match status" value="2"/>
</dbReference>
<evidence type="ECO:0000259" key="4">
    <source>
        <dbReference type="PROSITE" id="PS50222"/>
    </source>
</evidence>
<dbReference type="Gene3D" id="1.10.238.10">
    <property type="entry name" value="EF-hand"/>
    <property type="match status" value="1"/>
</dbReference>